<feature type="compositionally biased region" description="Low complexity" evidence="5">
    <location>
        <begin position="81"/>
        <end position="94"/>
    </location>
</feature>
<evidence type="ECO:0000256" key="5">
    <source>
        <dbReference type="SAM" id="MobiDB-lite"/>
    </source>
</evidence>
<dbReference type="GO" id="GO:0005634">
    <property type="term" value="C:nucleus"/>
    <property type="evidence" value="ECO:0007669"/>
    <property type="project" value="TreeGrafter"/>
</dbReference>
<feature type="compositionally biased region" description="Basic and acidic residues" evidence="5">
    <location>
        <begin position="571"/>
        <end position="584"/>
    </location>
</feature>
<dbReference type="InterPro" id="IPR019496">
    <property type="entry name" value="NUFIP1_cons_dom"/>
</dbReference>
<sequence>MNNRYGLPPRPSFSATPQAGPSQPRPPAQNQRKGRPQQNQQQQQYQQYQAVPSPSLSYNPYANQASYTGGYPQHGLPQPPSYGMMGSSGGYQQPNISGGYPSFFPSQPTYPQYSQNPQYSNQLSAQALFHQPPQPQANSGGYSYSSTYAQSQPPAKRQRPDSNSQTSAVIESSGVGPGSGSGSGSGSGIGSGSIGTWRNCSHPGCKFVGPSEKVQIHEEDRHLIFVNGKMPERSEEEERFARRKGPPPPIQGTNITLNTPEEIEKWIAERKAKWPSAKRVQEKEEERTAAIARGEIPARGKRKKMDAASLAEEWGRPVNVDHQFGGERTRRGRGRGIDIDRGSRGRGRGRGRGGHIGHTTTETGDQAWSQITTLPSIKPKSSPSSVKPSINALSALEGYDTPTSSSKSIDSSSDAKSDSASSSGSSTTSSESSSENDSSEDELISKDEDKACSIKGEGKAPVSVKGQKEICKFFKRNGNCKFGNKCRNSHMIDEDAKSINARDNPHFRQPQIQSTNSKKQNHFARPSMLGSLLSNPIQNTISQLSQTIRFLVANNMLEGVELNPGDAQAQDDEKNKITEVEERT</sequence>
<feature type="compositionally biased region" description="Basic and acidic residues" evidence="5">
    <location>
        <begin position="279"/>
        <end position="288"/>
    </location>
</feature>
<dbReference type="Pfam" id="PF00642">
    <property type="entry name" value="zf-CCCH"/>
    <property type="match status" value="1"/>
</dbReference>
<feature type="compositionally biased region" description="Polar residues" evidence="5">
    <location>
        <begin position="161"/>
        <end position="170"/>
    </location>
</feature>
<feature type="compositionally biased region" description="Low complexity" evidence="5">
    <location>
        <begin position="404"/>
        <end position="436"/>
    </location>
</feature>
<dbReference type="InterPro" id="IPR039136">
    <property type="entry name" value="NUFIP1-like"/>
</dbReference>
<dbReference type="InterPro" id="IPR036855">
    <property type="entry name" value="Znf_CCCH_sf"/>
</dbReference>
<keyword evidence="8" id="KW-1185">Reference proteome</keyword>
<dbReference type="Proteomes" id="UP001358614">
    <property type="component" value="Chromosome 1"/>
</dbReference>
<feature type="region of interest" description="Disordered" evidence="5">
    <location>
        <begin position="397"/>
        <end position="450"/>
    </location>
</feature>
<dbReference type="AlphaFoldDB" id="A0AAX4KHR3"/>
<keyword evidence="3 4" id="KW-0862">Zinc</keyword>
<dbReference type="GO" id="GO:0000492">
    <property type="term" value="P:box C/D snoRNP assembly"/>
    <property type="evidence" value="ECO:0007669"/>
    <property type="project" value="TreeGrafter"/>
</dbReference>
<proteinExistence type="predicted"/>
<dbReference type="GO" id="GO:0008270">
    <property type="term" value="F:zinc ion binding"/>
    <property type="evidence" value="ECO:0007669"/>
    <property type="project" value="UniProtKB-KW"/>
</dbReference>
<feature type="compositionally biased region" description="Low complexity" evidence="5">
    <location>
        <begin position="36"/>
        <end position="49"/>
    </location>
</feature>
<reference evidence="7 8" key="1">
    <citation type="submission" date="2024-01" db="EMBL/GenBank/DDBJ databases">
        <title>Comparative genomics of Cryptococcus and Kwoniella reveals pathogenesis evolution and contrasting modes of karyotype evolution via chromosome fusion or intercentromeric recombination.</title>
        <authorList>
            <person name="Coelho M.A."/>
            <person name="David-Palma M."/>
            <person name="Shea T."/>
            <person name="Bowers K."/>
            <person name="McGinley-Smith S."/>
            <person name="Mohammad A.W."/>
            <person name="Gnirke A."/>
            <person name="Yurkov A.M."/>
            <person name="Nowrousian M."/>
            <person name="Sun S."/>
            <person name="Cuomo C.A."/>
            <person name="Heitman J."/>
        </authorList>
    </citation>
    <scope>NUCLEOTIDE SEQUENCE [LARGE SCALE GENOMIC DNA]</scope>
    <source>
        <strain evidence="7 8">PYCC6329</strain>
    </source>
</reference>
<feature type="region of interest" description="Disordered" evidence="5">
    <location>
        <begin position="563"/>
        <end position="584"/>
    </location>
</feature>
<feature type="domain" description="C3H1-type" evidence="6">
    <location>
        <begin position="465"/>
        <end position="493"/>
    </location>
</feature>
<evidence type="ECO:0000259" key="6">
    <source>
        <dbReference type="PROSITE" id="PS50103"/>
    </source>
</evidence>
<feature type="compositionally biased region" description="Basic and acidic residues" evidence="5">
    <location>
        <begin position="324"/>
        <end position="343"/>
    </location>
</feature>
<dbReference type="EMBL" id="CP144089">
    <property type="protein sequence ID" value="WWD05564.1"/>
    <property type="molecule type" value="Genomic_DNA"/>
</dbReference>
<feature type="compositionally biased region" description="Basic residues" evidence="5">
    <location>
        <begin position="344"/>
        <end position="355"/>
    </location>
</feature>
<feature type="region of interest" description="Disordered" evidence="5">
    <location>
        <begin position="272"/>
        <end position="368"/>
    </location>
</feature>
<feature type="compositionally biased region" description="Polar residues" evidence="5">
    <location>
        <begin position="50"/>
        <end position="67"/>
    </location>
</feature>
<dbReference type="Gene3D" id="4.10.1000.10">
    <property type="entry name" value="Zinc finger, CCCH-type"/>
    <property type="match status" value="1"/>
</dbReference>
<keyword evidence="2 4" id="KW-0863">Zinc-finger</keyword>
<evidence type="ECO:0000313" key="7">
    <source>
        <dbReference type="EMBL" id="WWD05564.1"/>
    </source>
</evidence>
<dbReference type="PANTHER" id="PTHR13309:SF0">
    <property type="entry name" value="FMR1-INTERACTING PROTEIN NUFIP1"/>
    <property type="match status" value="1"/>
</dbReference>
<keyword evidence="1 4" id="KW-0479">Metal-binding</keyword>
<dbReference type="Pfam" id="PF10453">
    <property type="entry name" value="NUFIP1"/>
    <property type="match status" value="1"/>
</dbReference>
<feature type="compositionally biased region" description="Polar residues" evidence="5">
    <location>
        <begin position="104"/>
        <end position="125"/>
    </location>
</feature>
<dbReference type="PANTHER" id="PTHR13309">
    <property type="entry name" value="NUCLEAR FRAGILE X MENTAL RETARDATION PROTEIN INTERACTING PROTEIN 1"/>
    <property type="match status" value="1"/>
</dbReference>
<dbReference type="GO" id="GO:0003723">
    <property type="term" value="F:RNA binding"/>
    <property type="evidence" value="ECO:0007669"/>
    <property type="project" value="InterPro"/>
</dbReference>
<feature type="compositionally biased region" description="Polar residues" evidence="5">
    <location>
        <begin position="136"/>
        <end position="153"/>
    </location>
</feature>
<evidence type="ECO:0000313" key="8">
    <source>
        <dbReference type="Proteomes" id="UP001358614"/>
    </source>
</evidence>
<dbReference type="KEGG" id="ker:91102447"/>
<dbReference type="SMART" id="SM00356">
    <property type="entry name" value="ZnF_C3H1"/>
    <property type="match status" value="1"/>
</dbReference>
<organism evidence="7 8">
    <name type="scientific">Kwoniella europaea PYCC6329</name>
    <dbReference type="NCBI Taxonomy" id="1423913"/>
    <lineage>
        <taxon>Eukaryota</taxon>
        <taxon>Fungi</taxon>
        <taxon>Dikarya</taxon>
        <taxon>Basidiomycota</taxon>
        <taxon>Agaricomycotina</taxon>
        <taxon>Tremellomycetes</taxon>
        <taxon>Tremellales</taxon>
        <taxon>Cryptococcaceae</taxon>
        <taxon>Kwoniella</taxon>
    </lineage>
</organism>
<dbReference type="PROSITE" id="PS50103">
    <property type="entry name" value="ZF_C3H1"/>
    <property type="match status" value="1"/>
</dbReference>
<evidence type="ECO:0000256" key="4">
    <source>
        <dbReference type="PROSITE-ProRule" id="PRU00723"/>
    </source>
</evidence>
<dbReference type="InterPro" id="IPR000571">
    <property type="entry name" value="Znf_CCCH"/>
</dbReference>
<feature type="region of interest" description="Disordered" evidence="5">
    <location>
        <begin position="229"/>
        <end position="255"/>
    </location>
</feature>
<feature type="region of interest" description="Disordered" evidence="5">
    <location>
        <begin position="1"/>
        <end position="204"/>
    </location>
</feature>
<dbReference type="SUPFAM" id="SSF90229">
    <property type="entry name" value="CCCH zinc finger"/>
    <property type="match status" value="1"/>
</dbReference>
<feature type="zinc finger region" description="C3H1-type" evidence="4">
    <location>
        <begin position="465"/>
        <end position="493"/>
    </location>
</feature>
<protein>
    <recommendedName>
        <fullName evidence="6">C3H1-type domain-containing protein</fullName>
    </recommendedName>
</protein>
<gene>
    <name evidence="7" type="ORF">V865_003644</name>
</gene>
<name>A0AAX4KHR3_9TREE</name>
<evidence type="ECO:0000256" key="2">
    <source>
        <dbReference type="ARBA" id="ARBA00022771"/>
    </source>
</evidence>
<feature type="compositionally biased region" description="Gly residues" evidence="5">
    <location>
        <begin position="175"/>
        <end position="193"/>
    </location>
</feature>
<dbReference type="RefSeq" id="XP_066083531.1">
    <property type="nucleotide sequence ID" value="XM_066227434.1"/>
</dbReference>
<accession>A0AAX4KHR3</accession>
<evidence type="ECO:0000256" key="1">
    <source>
        <dbReference type="ARBA" id="ARBA00022723"/>
    </source>
</evidence>
<evidence type="ECO:0000256" key="3">
    <source>
        <dbReference type="ARBA" id="ARBA00022833"/>
    </source>
</evidence>
<dbReference type="GeneID" id="91102447"/>